<reference evidence="2" key="1">
    <citation type="submission" date="2021-02" db="EMBL/GenBank/DDBJ databases">
        <authorList>
            <person name="Nowell W R."/>
        </authorList>
    </citation>
    <scope>NUCLEOTIDE SEQUENCE</scope>
</reference>
<sequence length="68" mass="7675">MWYTSSRPIITVTKSKKEQTVSAKKRRYSSENEENNDGTSVLHVPTMPIDAKPVKGTNGGVRNKRIKK</sequence>
<feature type="region of interest" description="Disordered" evidence="1">
    <location>
        <begin position="14"/>
        <end position="68"/>
    </location>
</feature>
<proteinExistence type="predicted"/>
<evidence type="ECO:0000313" key="3">
    <source>
        <dbReference type="Proteomes" id="UP000663864"/>
    </source>
</evidence>
<evidence type="ECO:0000313" key="2">
    <source>
        <dbReference type="EMBL" id="CAF1462972.1"/>
    </source>
</evidence>
<name>A0A815QEM5_9BILA</name>
<dbReference type="AlphaFoldDB" id="A0A815QEM5"/>
<dbReference type="Proteomes" id="UP000663864">
    <property type="component" value="Unassembled WGS sequence"/>
</dbReference>
<comment type="caution">
    <text evidence="2">The sequence shown here is derived from an EMBL/GenBank/DDBJ whole genome shotgun (WGS) entry which is preliminary data.</text>
</comment>
<accession>A0A815QEM5</accession>
<organism evidence="2 3">
    <name type="scientific">Rotaria sordida</name>
    <dbReference type="NCBI Taxonomy" id="392033"/>
    <lineage>
        <taxon>Eukaryota</taxon>
        <taxon>Metazoa</taxon>
        <taxon>Spiralia</taxon>
        <taxon>Gnathifera</taxon>
        <taxon>Rotifera</taxon>
        <taxon>Eurotatoria</taxon>
        <taxon>Bdelloidea</taxon>
        <taxon>Philodinida</taxon>
        <taxon>Philodinidae</taxon>
        <taxon>Rotaria</taxon>
    </lineage>
</organism>
<gene>
    <name evidence="2" type="ORF">ZHD862_LOCUS35781</name>
</gene>
<dbReference type="EMBL" id="CAJNOT010005346">
    <property type="protein sequence ID" value="CAF1462972.1"/>
    <property type="molecule type" value="Genomic_DNA"/>
</dbReference>
<protein>
    <submittedName>
        <fullName evidence="2">Uncharacterized protein</fullName>
    </submittedName>
</protein>
<evidence type="ECO:0000256" key="1">
    <source>
        <dbReference type="SAM" id="MobiDB-lite"/>
    </source>
</evidence>